<dbReference type="GO" id="GO:0022857">
    <property type="term" value="F:transmembrane transporter activity"/>
    <property type="evidence" value="ECO:0007669"/>
    <property type="project" value="InterPro"/>
</dbReference>
<evidence type="ECO:0000256" key="4">
    <source>
        <dbReference type="ARBA" id="ARBA00022692"/>
    </source>
</evidence>
<organism evidence="9 10">
    <name type="scientific">Lactobacillus apis</name>
    <dbReference type="NCBI Taxonomy" id="303541"/>
    <lineage>
        <taxon>Bacteria</taxon>
        <taxon>Bacillati</taxon>
        <taxon>Bacillota</taxon>
        <taxon>Bacilli</taxon>
        <taxon>Lactobacillales</taxon>
        <taxon>Lactobacillaceae</taxon>
        <taxon>Lactobacillus</taxon>
    </lineage>
</organism>
<evidence type="ECO:0000313" key="10">
    <source>
        <dbReference type="Proteomes" id="UP000033682"/>
    </source>
</evidence>
<keyword evidence="2" id="KW-0813">Transport</keyword>
<dbReference type="PROSITE" id="PS50850">
    <property type="entry name" value="MFS"/>
    <property type="match status" value="1"/>
</dbReference>
<feature type="transmembrane region" description="Helical" evidence="7">
    <location>
        <begin position="106"/>
        <end position="124"/>
    </location>
</feature>
<evidence type="ECO:0000313" key="9">
    <source>
        <dbReference type="EMBL" id="KJY60065.1"/>
    </source>
</evidence>
<keyword evidence="4 7" id="KW-0812">Transmembrane</keyword>
<keyword evidence="10" id="KW-1185">Reference proteome</keyword>
<keyword evidence="5 7" id="KW-1133">Transmembrane helix</keyword>
<evidence type="ECO:0000256" key="6">
    <source>
        <dbReference type="ARBA" id="ARBA00023136"/>
    </source>
</evidence>
<keyword evidence="6 7" id="KW-0472">Membrane</keyword>
<sequence>MKKVNPKSGLFKVALLSISLLLMIAPQISSVLPLMYSSFPGVSRAAVETLSTIPNIGIVIGLIISPFLIKLIGTKNTVITGLVIALLAGTYPMYATGYTTILISRFLLGAGIGLFNSLAVSLLSKFYQGDELSSMLGFQNSMGSVGAAIFSFCVGLLAVNGWHATFAIYLAALPILLLFGFVVKLPSQSQTVDTEAQPATKEENKINGAVIEIAIIMFFMYVFFMPMSFKLPQLATSQKLASVSQIAFVSSVVTLIGIPVGMCYGLLKKKLKDLILPIGLFLQVAGLLAIAYAVNLPMLVVAVIVLGAGFGLSVPYIFNWLDEAAPKNSVNFATTITLILVNIGCAASPTIVNWLGTTFGGGTPRSDMTMAGIGMAVLFCYSIVHYFQLKKKHN</sequence>
<name>A0A0F4LNA5_9LACO</name>
<dbReference type="InterPro" id="IPR036259">
    <property type="entry name" value="MFS_trans_sf"/>
</dbReference>
<feature type="transmembrane region" description="Helical" evidence="7">
    <location>
        <begin position="166"/>
        <end position="185"/>
    </location>
</feature>
<dbReference type="InterPro" id="IPR011701">
    <property type="entry name" value="MFS"/>
</dbReference>
<accession>A0A0F4LNA5</accession>
<proteinExistence type="predicted"/>
<evidence type="ECO:0000259" key="8">
    <source>
        <dbReference type="PROSITE" id="PS50850"/>
    </source>
</evidence>
<feature type="transmembrane region" description="Helical" evidence="7">
    <location>
        <begin position="299"/>
        <end position="318"/>
    </location>
</feature>
<dbReference type="InterPro" id="IPR050171">
    <property type="entry name" value="MFS_Transporters"/>
</dbReference>
<feature type="transmembrane region" description="Helical" evidence="7">
    <location>
        <begin position="206"/>
        <end position="226"/>
    </location>
</feature>
<comment type="subcellular location">
    <subcellularLocation>
        <location evidence="1">Cell membrane</location>
        <topology evidence="1">Multi-pass membrane protein</topology>
    </subcellularLocation>
</comment>
<dbReference type="RefSeq" id="WP_046307980.1">
    <property type="nucleotide sequence ID" value="NZ_CAMLBE010000004.1"/>
</dbReference>
<evidence type="ECO:0000256" key="5">
    <source>
        <dbReference type="ARBA" id="ARBA00022989"/>
    </source>
</evidence>
<feature type="transmembrane region" description="Helical" evidence="7">
    <location>
        <begin position="274"/>
        <end position="293"/>
    </location>
</feature>
<comment type="caution">
    <text evidence="9">The sequence shown here is derived from an EMBL/GenBank/DDBJ whole genome shotgun (WGS) entry which is preliminary data.</text>
</comment>
<feature type="transmembrane region" description="Helical" evidence="7">
    <location>
        <begin position="76"/>
        <end position="94"/>
    </location>
</feature>
<dbReference type="HOGENOM" id="CLU_001265_10_4_9"/>
<dbReference type="Gene3D" id="1.20.1250.20">
    <property type="entry name" value="MFS general substrate transporter like domains"/>
    <property type="match status" value="1"/>
</dbReference>
<feature type="transmembrane region" description="Helical" evidence="7">
    <location>
        <begin position="246"/>
        <end position="267"/>
    </location>
</feature>
<feature type="transmembrane region" description="Helical" evidence="7">
    <location>
        <begin position="136"/>
        <end position="160"/>
    </location>
</feature>
<dbReference type="GO" id="GO:0005886">
    <property type="term" value="C:plasma membrane"/>
    <property type="evidence" value="ECO:0007669"/>
    <property type="project" value="UniProtKB-SubCell"/>
</dbReference>
<feature type="transmembrane region" description="Helical" evidence="7">
    <location>
        <begin position="330"/>
        <end position="356"/>
    </location>
</feature>
<dbReference type="Pfam" id="PF07690">
    <property type="entry name" value="MFS_1"/>
    <property type="match status" value="1"/>
</dbReference>
<evidence type="ECO:0000256" key="7">
    <source>
        <dbReference type="SAM" id="Phobius"/>
    </source>
</evidence>
<dbReference type="STRING" id="303541.JF72_13750"/>
<protein>
    <submittedName>
        <fullName evidence="9">Major facilitator superfamily transporter permease</fullName>
    </submittedName>
</protein>
<evidence type="ECO:0000256" key="2">
    <source>
        <dbReference type="ARBA" id="ARBA00022448"/>
    </source>
</evidence>
<dbReference type="SUPFAM" id="SSF103473">
    <property type="entry name" value="MFS general substrate transporter"/>
    <property type="match status" value="1"/>
</dbReference>
<dbReference type="Proteomes" id="UP000033682">
    <property type="component" value="Unassembled WGS sequence"/>
</dbReference>
<gene>
    <name evidence="9" type="ORF">JF72_13750</name>
</gene>
<reference evidence="9 10" key="1">
    <citation type="submission" date="2015-01" db="EMBL/GenBank/DDBJ databases">
        <title>Comparative genomics of the lactic acid bacteria isolated from the honey bee gut.</title>
        <authorList>
            <person name="Ellegaard K.M."/>
            <person name="Tamarit D."/>
            <person name="Javelind E."/>
            <person name="Olofsson T."/>
            <person name="Andersson S.G."/>
            <person name="Vasquez A."/>
        </authorList>
    </citation>
    <scope>NUCLEOTIDE SEQUENCE [LARGE SCALE GENOMIC DNA]</scope>
    <source>
        <strain evidence="9 10">Hma11</strain>
    </source>
</reference>
<dbReference type="InterPro" id="IPR020846">
    <property type="entry name" value="MFS_dom"/>
</dbReference>
<dbReference type="AlphaFoldDB" id="A0A0F4LNA5"/>
<dbReference type="PANTHER" id="PTHR23517:SF3">
    <property type="entry name" value="INTEGRAL MEMBRANE TRANSPORT PROTEIN"/>
    <property type="match status" value="1"/>
</dbReference>
<evidence type="ECO:0000256" key="3">
    <source>
        <dbReference type="ARBA" id="ARBA00022475"/>
    </source>
</evidence>
<keyword evidence="3" id="KW-1003">Cell membrane</keyword>
<dbReference type="PATRIC" id="fig|303541.3.peg.1547"/>
<evidence type="ECO:0000256" key="1">
    <source>
        <dbReference type="ARBA" id="ARBA00004651"/>
    </source>
</evidence>
<feature type="transmembrane region" description="Helical" evidence="7">
    <location>
        <begin position="49"/>
        <end position="69"/>
    </location>
</feature>
<dbReference type="EMBL" id="JXLG01000010">
    <property type="protein sequence ID" value="KJY60065.1"/>
    <property type="molecule type" value="Genomic_DNA"/>
</dbReference>
<dbReference type="PANTHER" id="PTHR23517">
    <property type="entry name" value="RESISTANCE PROTEIN MDTM, PUTATIVE-RELATED-RELATED"/>
    <property type="match status" value="1"/>
</dbReference>
<feature type="transmembrane region" description="Helical" evidence="7">
    <location>
        <begin position="368"/>
        <end position="387"/>
    </location>
</feature>
<feature type="domain" description="Major facilitator superfamily (MFS) profile" evidence="8">
    <location>
        <begin position="10"/>
        <end position="392"/>
    </location>
</feature>